<name>A0A1E4TSJ5_PACTA</name>
<evidence type="ECO:0000256" key="15">
    <source>
        <dbReference type="ARBA" id="ARBA00046701"/>
    </source>
</evidence>
<keyword evidence="4 16" id="KW-0812">Transmembrane</keyword>
<evidence type="ECO:0000256" key="5">
    <source>
        <dbReference type="ARBA" id="ARBA00022792"/>
    </source>
</evidence>
<sequence>MFTINQPVLSRITGFRSIITEANNKKYDILKFSSSFLNLRYRSTVSTIDSKVKENIENKNNNTFVIDTDSADSLDEAQTGLFKILKPITPNDAYVSCTIFDINGNVVAVSKKFPKMQFLSENGLYPRDLRKIDSSTIDIIPTIAVRKNCILVNLLHIKAIVKSNTVMIFDTSTPSSATKLSLFMYDLESKLKITPAGSNNKLLANPSQQYYYEFKAIESILINVMTCLETELQLHLNVCGTILEELEDQIDRDKLRELLIKSKALTTFYQKALLIRNVLDELLENDEDLGGMYLTENMKREKQSVQNLSSASSTETTGKDDPENPTDRTDFAEIEMLLEAYYKQCDEFVQQAETLINDIKSTEEIVNIILDANRNSLMLFEIKVTIYTLGFTVATALPAFYGMNLKNYVENSNFGFGAVIFCSIIMALCVTFLNFSKLRSVQRITMMLSNSADTKVASNASKAAAAAEATRKDVEAAMNIQKLNLHNYSGLNHSVNGSSNNSLVHEERKKLNVAISRFRKFIRRNKNDTVDPKQRDMIWKWLVDEQKNQK</sequence>
<keyword evidence="11 16" id="KW-0472">Membrane</keyword>
<dbReference type="PANTHER" id="PTHR13890">
    <property type="entry name" value="RNA SPLICING PROTEIN MRS2, MITOCHONDRIAL"/>
    <property type="match status" value="1"/>
</dbReference>
<dbReference type="GO" id="GO:0005743">
    <property type="term" value="C:mitochondrial inner membrane"/>
    <property type="evidence" value="ECO:0007669"/>
    <property type="project" value="UniProtKB-SubCell"/>
</dbReference>
<keyword evidence="19" id="KW-1185">Reference proteome</keyword>
<organism evidence="18 19">
    <name type="scientific">Pachysolen tannophilus NRRL Y-2460</name>
    <dbReference type="NCBI Taxonomy" id="669874"/>
    <lineage>
        <taxon>Eukaryota</taxon>
        <taxon>Fungi</taxon>
        <taxon>Dikarya</taxon>
        <taxon>Ascomycota</taxon>
        <taxon>Saccharomycotina</taxon>
        <taxon>Pichiomycetes</taxon>
        <taxon>Pachysolenaceae</taxon>
        <taxon>Pachysolen</taxon>
    </lineage>
</organism>
<evidence type="ECO:0000256" key="10">
    <source>
        <dbReference type="ARBA" id="ARBA00023128"/>
    </source>
</evidence>
<reference evidence="19" key="1">
    <citation type="submission" date="2016-05" db="EMBL/GenBank/DDBJ databases">
        <title>Comparative genomics of biotechnologically important yeasts.</title>
        <authorList>
            <consortium name="DOE Joint Genome Institute"/>
            <person name="Riley R."/>
            <person name="Haridas S."/>
            <person name="Wolfe K.H."/>
            <person name="Lopes M.R."/>
            <person name="Hittinger C.T."/>
            <person name="Goker M."/>
            <person name="Salamov A."/>
            <person name="Wisecaver J."/>
            <person name="Long T.M."/>
            <person name="Aerts A.L."/>
            <person name="Barry K."/>
            <person name="Choi C."/>
            <person name="Clum A."/>
            <person name="Coughlan A.Y."/>
            <person name="Deshpande S."/>
            <person name="Douglass A.P."/>
            <person name="Hanson S.J."/>
            <person name="Klenk H.-P."/>
            <person name="Labutti K."/>
            <person name="Lapidus A."/>
            <person name="Lindquist E."/>
            <person name="Lipzen A."/>
            <person name="Meier-Kolthoff J.P."/>
            <person name="Ohm R.A."/>
            <person name="Otillar R.P."/>
            <person name="Pangilinan J."/>
            <person name="Peng Y."/>
            <person name="Rokas A."/>
            <person name="Rosa C.A."/>
            <person name="Scheuner C."/>
            <person name="Sibirny A.A."/>
            <person name="Slot J.C."/>
            <person name="Stielow J.B."/>
            <person name="Sun H."/>
            <person name="Kurtzman C.P."/>
            <person name="Blackwell M."/>
            <person name="Grigoriev I.V."/>
            <person name="Jeffries T.W."/>
        </authorList>
    </citation>
    <scope>NUCLEOTIDE SEQUENCE [LARGE SCALE GENOMIC DNA]</scope>
    <source>
        <strain evidence="19">NRRL Y-2460</strain>
    </source>
</reference>
<dbReference type="GO" id="GO:0045016">
    <property type="term" value="P:mitochondrial magnesium ion transmembrane transport"/>
    <property type="evidence" value="ECO:0007669"/>
    <property type="project" value="TreeGrafter"/>
</dbReference>
<keyword evidence="3 16" id="KW-0813">Transport</keyword>
<dbReference type="EMBL" id="KV454015">
    <property type="protein sequence ID" value="ODV94733.1"/>
    <property type="molecule type" value="Genomic_DNA"/>
</dbReference>
<evidence type="ECO:0000256" key="16">
    <source>
        <dbReference type="RuleBase" id="RU366042"/>
    </source>
</evidence>
<comment type="function">
    <text evidence="14">High-conductance magnesium-selective channel that mediates the influx of magnesium into the mitochondrial matrix. Essential for the splicing of mRNA group II introns in mitochondria by affecting mitochondrial magnesium concentrations, which are critical for group II intron splicing. It also suppresses a variety of mitochondrial intron mutations and its absence may disturb the assembly of mitochondrial membrane complexes.</text>
</comment>
<evidence type="ECO:0000256" key="4">
    <source>
        <dbReference type="ARBA" id="ARBA00022692"/>
    </source>
</evidence>
<comment type="subunit">
    <text evidence="15">Homopentamer. Forms homooligomers. Interacts with MFM1.</text>
</comment>
<keyword evidence="8 16" id="KW-1133">Transmembrane helix</keyword>
<evidence type="ECO:0000256" key="12">
    <source>
        <dbReference type="ARBA" id="ARBA00037564"/>
    </source>
</evidence>
<dbReference type="STRING" id="669874.A0A1E4TSJ5"/>
<evidence type="ECO:0000256" key="9">
    <source>
        <dbReference type="ARBA" id="ARBA00023065"/>
    </source>
</evidence>
<keyword evidence="6 16" id="KW-0460">Magnesium</keyword>
<comment type="subunit">
    <text evidence="13">Forms homooligomers. Interacts with MRS2.</text>
</comment>
<dbReference type="AlphaFoldDB" id="A0A1E4TSJ5"/>
<evidence type="ECO:0000313" key="19">
    <source>
        <dbReference type="Proteomes" id="UP000094236"/>
    </source>
</evidence>
<feature type="transmembrane region" description="Helical" evidence="16">
    <location>
        <begin position="414"/>
        <end position="435"/>
    </location>
</feature>
<evidence type="ECO:0000256" key="14">
    <source>
        <dbReference type="ARBA" id="ARBA00046105"/>
    </source>
</evidence>
<evidence type="ECO:0000256" key="17">
    <source>
        <dbReference type="SAM" id="MobiDB-lite"/>
    </source>
</evidence>
<evidence type="ECO:0000256" key="7">
    <source>
        <dbReference type="ARBA" id="ARBA00022946"/>
    </source>
</evidence>
<keyword evidence="10" id="KW-0496">Mitochondrion</keyword>
<dbReference type="Gene3D" id="1.20.58.340">
    <property type="entry name" value="Magnesium transport protein CorA, transmembrane region"/>
    <property type="match status" value="1"/>
</dbReference>
<evidence type="ECO:0000313" key="18">
    <source>
        <dbReference type="EMBL" id="ODV94733.1"/>
    </source>
</evidence>
<comment type="function">
    <text evidence="12">Mitochondrial inner membrane magnesium transporter required for mitochondrial magnesium homeostasis. Modulates the conductance of the MRS2 channel. Involved in the splicing of mRNA group II introns in mitochondria by affecting mitochondrial magnesium concentrations, which are critical for group II intron splicing.</text>
</comment>
<comment type="similarity">
    <text evidence="2 16">Belongs to the CorA metal ion transporter (MIT) (TC 1.A.35) family.</text>
</comment>
<accession>A0A1E4TSJ5</accession>
<gene>
    <name evidence="18" type="ORF">PACTADRAFT_50599</name>
</gene>
<proteinExistence type="inferred from homology"/>
<feature type="transmembrane region" description="Helical" evidence="16">
    <location>
        <begin position="384"/>
        <end position="402"/>
    </location>
</feature>
<comment type="subcellular location">
    <subcellularLocation>
        <location evidence="1 16">Mitochondrion inner membrane</location>
        <topology evidence="1 16">Multi-pass membrane protein</topology>
    </subcellularLocation>
</comment>
<feature type="compositionally biased region" description="Polar residues" evidence="17">
    <location>
        <begin position="304"/>
        <end position="316"/>
    </location>
</feature>
<keyword evidence="7" id="KW-0809">Transit peptide</keyword>
<dbReference type="GO" id="GO:0015095">
    <property type="term" value="F:magnesium ion transmembrane transporter activity"/>
    <property type="evidence" value="ECO:0007669"/>
    <property type="project" value="TreeGrafter"/>
</dbReference>
<evidence type="ECO:0000256" key="13">
    <source>
        <dbReference type="ARBA" id="ARBA00038721"/>
    </source>
</evidence>
<dbReference type="OrthoDB" id="10251508at2759"/>
<evidence type="ECO:0000256" key="2">
    <source>
        <dbReference type="ARBA" id="ARBA00009765"/>
    </source>
</evidence>
<dbReference type="Pfam" id="PF22099">
    <property type="entry name" value="MRS2-like"/>
    <property type="match status" value="1"/>
</dbReference>
<feature type="region of interest" description="Disordered" evidence="17">
    <location>
        <begin position="304"/>
        <end position="326"/>
    </location>
</feature>
<dbReference type="PANTHER" id="PTHR13890:SF27">
    <property type="entry name" value="MAGNESIUM TRANSPORTER MRS2, MITOCHONDRIAL"/>
    <property type="match status" value="1"/>
</dbReference>
<evidence type="ECO:0000256" key="1">
    <source>
        <dbReference type="ARBA" id="ARBA00004448"/>
    </source>
</evidence>
<keyword evidence="9 16" id="KW-0406">Ion transport</keyword>
<evidence type="ECO:0000256" key="8">
    <source>
        <dbReference type="ARBA" id="ARBA00022989"/>
    </source>
</evidence>
<dbReference type="FunFam" id="2.40.128.330:FF:000002">
    <property type="entry name" value="Inner membrane magnesium transporter mrs2"/>
    <property type="match status" value="1"/>
</dbReference>
<protein>
    <recommendedName>
        <fullName evidence="16">Magnesium transporter</fullName>
    </recommendedName>
</protein>
<evidence type="ECO:0000256" key="3">
    <source>
        <dbReference type="ARBA" id="ARBA00022448"/>
    </source>
</evidence>
<dbReference type="InterPro" id="IPR039204">
    <property type="entry name" value="MRS2-like"/>
</dbReference>
<dbReference type="Gene3D" id="2.40.128.330">
    <property type="match status" value="1"/>
</dbReference>
<evidence type="ECO:0000256" key="6">
    <source>
        <dbReference type="ARBA" id="ARBA00022842"/>
    </source>
</evidence>
<evidence type="ECO:0000256" key="11">
    <source>
        <dbReference type="ARBA" id="ARBA00023136"/>
    </source>
</evidence>
<dbReference type="Proteomes" id="UP000094236">
    <property type="component" value="Unassembled WGS sequence"/>
</dbReference>
<feature type="compositionally biased region" description="Basic and acidic residues" evidence="17">
    <location>
        <begin position="317"/>
        <end position="326"/>
    </location>
</feature>
<keyword evidence="5 16" id="KW-0999">Mitochondrion inner membrane</keyword>
<dbReference type="CDD" id="cd12823">
    <property type="entry name" value="Mrs2_Mfm1p-like"/>
    <property type="match status" value="1"/>
</dbReference>